<reference evidence="9" key="1">
    <citation type="submission" date="2025-05" db="UniProtKB">
        <authorList>
            <consortium name="RefSeq"/>
        </authorList>
    </citation>
    <scope>NUCLEOTIDE SEQUENCE [LARGE SCALE GENOMIC DNA]</scope>
</reference>
<dbReference type="PANTHER" id="PTHR32044">
    <property type="entry name" value="GLUCOMANNAN 4-BETA-MANNOSYLTRANSFERASE 9"/>
    <property type="match status" value="1"/>
</dbReference>
<dbReference type="InterPro" id="IPR029044">
    <property type="entry name" value="Nucleotide-diphossugar_trans"/>
</dbReference>
<keyword evidence="8" id="KW-0732">Signal</keyword>
<evidence type="ECO:0000256" key="2">
    <source>
        <dbReference type="ARBA" id="ARBA00022676"/>
    </source>
</evidence>
<name>A0AB40BDE7_DIOCR</name>
<keyword evidence="7" id="KW-0472">Membrane</keyword>
<keyword evidence="5" id="KW-1133">Transmembrane helix</keyword>
<evidence type="ECO:0000256" key="5">
    <source>
        <dbReference type="ARBA" id="ARBA00022989"/>
    </source>
</evidence>
<protein>
    <submittedName>
        <fullName evidence="10">Uncharacterized protein LOC120261481 isoform X1</fullName>
    </submittedName>
</protein>
<sequence length="134" mass="15350">MKMWALESMVLLLILIFSNVLGSKGMGFNLSMGVFVDGPAIWLSDGVNIPMFNEKEVYKLSIEAVCGLAWPPDRFIIQLLDDSTDQLLRYLMLKLITFTNLLELCFLVEILLNLRGVVLMEPIFLLFWKCLILF</sequence>
<keyword evidence="6" id="KW-0333">Golgi apparatus</keyword>
<dbReference type="PANTHER" id="PTHR32044:SF64">
    <property type="entry name" value="OS09G0572500 PROTEIN"/>
    <property type="match status" value="1"/>
</dbReference>
<keyword evidence="3" id="KW-0808">Transferase</keyword>
<reference evidence="10" key="2">
    <citation type="submission" date="2025-08" db="UniProtKB">
        <authorList>
            <consortium name="RefSeq"/>
        </authorList>
    </citation>
    <scope>IDENTIFICATION</scope>
</reference>
<dbReference type="GO" id="GO:0051753">
    <property type="term" value="F:mannan synthase activity"/>
    <property type="evidence" value="ECO:0007669"/>
    <property type="project" value="TreeGrafter"/>
</dbReference>
<gene>
    <name evidence="10" type="primary">LOC120261481</name>
</gene>
<accession>A0AB40BDE7</accession>
<organism evidence="9 10">
    <name type="scientific">Dioscorea cayennensis subsp. rotundata</name>
    <name type="common">White Guinea yam</name>
    <name type="synonym">Dioscorea rotundata</name>
    <dbReference type="NCBI Taxonomy" id="55577"/>
    <lineage>
        <taxon>Eukaryota</taxon>
        <taxon>Viridiplantae</taxon>
        <taxon>Streptophyta</taxon>
        <taxon>Embryophyta</taxon>
        <taxon>Tracheophyta</taxon>
        <taxon>Spermatophyta</taxon>
        <taxon>Magnoliopsida</taxon>
        <taxon>Liliopsida</taxon>
        <taxon>Dioscoreales</taxon>
        <taxon>Dioscoreaceae</taxon>
        <taxon>Dioscorea</taxon>
    </lineage>
</organism>
<dbReference type="Proteomes" id="UP001515500">
    <property type="component" value="Chromosome 1"/>
</dbReference>
<dbReference type="RefSeq" id="XP_039125332.1">
    <property type="nucleotide sequence ID" value="XM_039269398.1"/>
</dbReference>
<evidence type="ECO:0000256" key="6">
    <source>
        <dbReference type="ARBA" id="ARBA00023034"/>
    </source>
</evidence>
<dbReference type="GO" id="GO:0000139">
    <property type="term" value="C:Golgi membrane"/>
    <property type="evidence" value="ECO:0007669"/>
    <property type="project" value="UniProtKB-SubCell"/>
</dbReference>
<evidence type="ECO:0000313" key="9">
    <source>
        <dbReference type="Proteomes" id="UP001515500"/>
    </source>
</evidence>
<evidence type="ECO:0000256" key="8">
    <source>
        <dbReference type="SAM" id="SignalP"/>
    </source>
</evidence>
<proteinExistence type="predicted"/>
<dbReference type="AlphaFoldDB" id="A0AB40BDE7"/>
<feature type="chain" id="PRO_5044200611" evidence="8">
    <location>
        <begin position="23"/>
        <end position="134"/>
    </location>
</feature>
<keyword evidence="2" id="KW-0328">Glycosyltransferase</keyword>
<evidence type="ECO:0000256" key="1">
    <source>
        <dbReference type="ARBA" id="ARBA00004394"/>
    </source>
</evidence>
<evidence type="ECO:0000313" key="10">
    <source>
        <dbReference type="RefSeq" id="XP_039125332.1"/>
    </source>
</evidence>
<comment type="subcellular location">
    <subcellularLocation>
        <location evidence="1">Golgi apparatus membrane</location>
    </subcellularLocation>
</comment>
<feature type="signal peptide" evidence="8">
    <location>
        <begin position="1"/>
        <end position="22"/>
    </location>
</feature>
<evidence type="ECO:0000256" key="4">
    <source>
        <dbReference type="ARBA" id="ARBA00022692"/>
    </source>
</evidence>
<evidence type="ECO:0000256" key="3">
    <source>
        <dbReference type="ARBA" id="ARBA00022679"/>
    </source>
</evidence>
<evidence type="ECO:0000256" key="7">
    <source>
        <dbReference type="ARBA" id="ARBA00023136"/>
    </source>
</evidence>
<keyword evidence="4" id="KW-0812">Transmembrane</keyword>
<keyword evidence="9" id="KW-1185">Reference proteome</keyword>
<dbReference type="GeneID" id="120261481"/>
<dbReference type="Gene3D" id="3.90.550.10">
    <property type="entry name" value="Spore Coat Polysaccharide Biosynthesis Protein SpsA, Chain A"/>
    <property type="match status" value="1"/>
</dbReference>